<evidence type="ECO:0000313" key="1">
    <source>
        <dbReference type="EMBL" id="SPP79040.1"/>
    </source>
</evidence>
<dbReference type="OrthoDB" id="7882826at2759"/>
<dbReference type="EMBL" id="OUUW01000004">
    <property type="protein sequence ID" value="SPP79040.1"/>
    <property type="molecule type" value="Genomic_DNA"/>
</dbReference>
<dbReference type="OMA" id="ERNDKCM"/>
<keyword evidence="2" id="KW-1185">Reference proteome</keyword>
<protein>
    <submittedName>
        <fullName evidence="1">Uncharacterized protein</fullName>
    </submittedName>
</protein>
<reference evidence="2" key="1">
    <citation type="submission" date="2018-01" db="EMBL/GenBank/DDBJ databases">
        <authorList>
            <person name="Alioto T."/>
            <person name="Alioto T."/>
        </authorList>
    </citation>
    <scope>NUCLEOTIDE SEQUENCE [LARGE SCALE GENOMIC DNA]</scope>
</reference>
<dbReference type="AlphaFoldDB" id="A0A3B0JU97"/>
<evidence type="ECO:0000313" key="2">
    <source>
        <dbReference type="Proteomes" id="UP000268350"/>
    </source>
</evidence>
<proteinExistence type="predicted"/>
<dbReference type="Proteomes" id="UP000268350">
    <property type="component" value="Unassembled WGS sequence"/>
</dbReference>
<organism evidence="1 2">
    <name type="scientific">Drosophila guanche</name>
    <name type="common">Fruit fly</name>
    <dbReference type="NCBI Taxonomy" id="7266"/>
    <lineage>
        <taxon>Eukaryota</taxon>
        <taxon>Metazoa</taxon>
        <taxon>Ecdysozoa</taxon>
        <taxon>Arthropoda</taxon>
        <taxon>Hexapoda</taxon>
        <taxon>Insecta</taxon>
        <taxon>Pterygota</taxon>
        <taxon>Neoptera</taxon>
        <taxon>Endopterygota</taxon>
        <taxon>Diptera</taxon>
        <taxon>Brachycera</taxon>
        <taxon>Muscomorpha</taxon>
        <taxon>Ephydroidea</taxon>
        <taxon>Drosophilidae</taxon>
        <taxon>Drosophila</taxon>
        <taxon>Sophophora</taxon>
    </lineage>
</organism>
<sequence>MKTPDTKAKLLDNISLSKHLSSKKGGSRTSNCGNCLEFSVLTRLSSKSSFPKMVHQTRTPSKAIPAKHLSPMRNVDTLGGKYAVSSSPADSFLRHNSSSSSSRLTVHQTSPAAFKYNNLVNNNREQFNALHFC</sequence>
<dbReference type="STRING" id="7266.A0A3B0JU97"/>
<name>A0A3B0JU97_DROGU</name>
<accession>A0A3B0JU97</accession>
<gene>
    <name evidence="1" type="ORF">DGUA_6G011816</name>
</gene>